<dbReference type="PATRIC" id="fig|1195236.3.peg.4025"/>
<dbReference type="RefSeq" id="WP_004628256.1">
    <property type="nucleotide sequence ID" value="NZ_AORV01000054.1"/>
</dbReference>
<dbReference type="Proteomes" id="UP000014155">
    <property type="component" value="Unassembled WGS sequence"/>
</dbReference>
<dbReference type="NCBIfam" id="TIGR01643">
    <property type="entry name" value="YD_repeat_2x"/>
    <property type="match status" value="12"/>
</dbReference>
<protein>
    <submittedName>
        <fullName evidence="3">RHS repeat-associated core domain-containing protein</fullName>
    </submittedName>
</protein>
<dbReference type="SUPFAM" id="SSF69304">
    <property type="entry name" value="Tricorn protease N-terminal domain"/>
    <property type="match status" value="1"/>
</dbReference>
<sequence>MKNIKKILKPIVVLITLIVTSIISMQGTYATTLEEQMNNLIGPKQQYNTMLSPAYLRNNVSEESISPQSGDITLSQTDYVLPGINGLDLEIKRMYRSGTSNVQNMKAEYQNGVWVDQVYSDNNTSSFYEDRYDLGVGMRFSFPAIEAKSNSDGSSYKFLHTEAGDVYRLTGPKKVDGVNTYEPENQTIKDVTVKENKDFSNGQTDGTSFYVMENKTGKKTYFAEDGRVLGIVDRYGNKITFEYKTQTYTIDGIAKTKKLISKIIDTMGREVTLEYNEDQNFTVGAIENNKYSLEDSWKESQNPDTVNSGDLKGKFQVIVNLPGGEKIIYDKSAVLVSSSKHVVRTRLQRVYDVDGKPKYHYWYDQPSLGFTYTNGTVYKAYNRYENLTQIDYCRANRVERFTYNTYIKGLADSGSMEYRKIFEKKELAKTGYDNTQSNFLDRFQFDVKDRIEYKYTNEADGYGFSGYKANDDAYLKDTYKYFSEKKLSNGTVIKYTYNGIHEQVNSEETGTEHKIVSTTEFDEMKFPKKIESITTGFENGKIKGQPVKKTENYRYDMYGNLTNYTGPIANRDDKGYPADNENTVVYAYAFDKFHILQSKTWKLDKNTTSQVLYTIDAKGNVTREESVHTSDKDLWNVTEYEYDKYGNMTKKTVHSDGNDQVTNYEYGIDIDGVNQKGAYLTKQYGIVNGVEISKRYSYDFNTGNMKAELDGKGNRISYEYDTLSRLQKITYPDNTIKQYTYNDFKLQNRQIEYIDQSGEKFRYTYDIFGNQLNHSVYDKEAWHTLLADEYDALGNKIKETDSNGNSVRFTYNSENSLVKKDYYEKDSAKKESLTLDYTYGADADTKLLMLLTDEDGYTKRLHYDITGKLVKSEQTPDKTSYYSASYAYDYVGNVVSQTDAKGNTTKYSYDDLGRVVSKTDALNNETRYTYTSFSQVETIEEPGGRTTKYIYDSIGRIVEERVFDQSAADSYVYKKYTYDENNNVTSISQGKVDKDTDTLAAFMEYAYNSMDRITDEYSKIDSAKKSHIRYSYDNKGNKTGITQYINESGSSAIGFVYEYNFADKVTREEGIMSDVISPVQIGNHGNFIRKFSYDYEGNVLSQELYNGAGFEKITYGYDHRNRLITKIEPFTKEGAVRTTSYSYDKRGNLASETLNRSGVDCTTQYQYNGMGGVAAKIDPMGYVSKYLYDENGSLIKEIDPRFSAQDSTNAPGTVYEYDALNRLKKVSVFDGSESIVISYKEYDGRGNVIKEADGEGYNKDNPTASFGNTYVYDAYNNVLQYTSAQTFKDNKNNGTDNYSRKYTYDASGRVLSETDAYGNRTQNIYFLNGLLKQTIYADNTSENYEYDLTGNTQVIKTDKLNNRTVTFRNLFGKVYRTDNPDNTYETYEYSPKGELASSVDRAGNARYFEYDLSGNLTAEKDYVKSDSTYDYYRLVKSKYDEAGNILSSETFESKTAKASMAGQETSMGDRAVYTYDKNGRTTKVSGPAGQETINEYDKKGNLVTKREKVDTDNYKVTRYIYDVQSRQTTQAVLVDTSDVEHNYLRNADFDNEYTAKVKAKTAYTYYQDGQLKTKTDAYGNTTQFKYDLDKRVKEKINALNKTTSYNYDLNGNLLEERNAAGISTYYEYDSMNRLIRRKAPAAGGGQAVTRYIYDEMGNLKKQIQPNLYEENKDTAGLAETMKGTSYTYDSMNRRTTTVSPEGSTQEYLKYDANGNIVKRVDGLRFNVDIEASAGTSYEYDALGRAIKTTNALQSSKTYEYDILGNLTRATDERGNSTLYKYNADGTLAKAIFADTGSVEYTYDRLGRKISLTDQRGNTTTFSYNSFGSIKTETDCYGNSMEYMADLLGNIVALKDKKGSITYITYDAENRVVSKRIPFEKDSGGSVLYTIENYVYDEIGNVITREITGTKDKLSAKKTTYTYYDNNLVNTVTDSSGAYTRAYYDKNGNRIKIESLRSEGIFDIQKFEYDIQDRIVKEIKLVSEEDIHNAASLPNLDSLKDGEYLGKLMLITAYEYDILGNKTKVISPLAFGCKEDDTQNRANYTTEYSYDLLNRLEMTTRKYDGRNVLTQYTYDAAGNMLTVKNERGYTTVYTYDGLNRVETITDAKNNQYRYAYDLSGNKSSETNAKGYTMTYDYDKLNRLQTVTDAYNKVISRKVYDANGNIIKEIDAEGYQSAGDDESRYGTIYTYNLANMIVSYSTPEAEEKNEISIKYTYNQYGEVIKQTDGLGSTISYEYDATGNLTKVTDALGTVTKYSYDKQGNKLTMTDGRGKLTRYAYTAFGNLKSVINADNQTQTYKYDLEGNTVCVTDKNGNNTLYTYDNRGLLLQRKVAETEDSISYAYDETGNRSSMTDESGTSIYYYDENNRLTGIQKGGNTQVNYAYDQTGNVIKVTDLKGNTVEYTYDKSSRLETVNNGGKTTTYSYDDNGRRSSITYAGGVSENYSYDRDNRLITITNMKPNGGRLSEFSYTYDLGGRQITKTDLYGTTDYEYDKAGRIIKVATPGKTTVYSYDKAGNRVSQNETYISLQPSDYIDEATGKEIQYILKKSDYTYSNTNQLLKLVERMFDENNKEIARKTTKYSYDSNGNQLKQGISHSLPNNTGLRPKTTGTAYGDNVANTIDKLVEKTSYTYDGFNRLKKTETVKAGIRTTVDFTYNGDDLRVSKTVKKSDKGYQAEVTNYLYDRQNVILETDASNNIKARYVKGINYIAKADAAGKESYFLYNGHGDVVQTVDAAGTVENQYDYDIWGNPTLTVETTSNAIRYTGEFYDEETGLYYLRARYYDPYLGRFTTEDSYWGEDDNPLSLNLYTYCENDPIQYVDPSGHRMSDNELDFFFGKGASQLFDDNGNYKKGTVAMMVEGVGAIVNVDTSKALDSRKYGYTIMTPDTKVYGNIDNYSNIDVINTADNRYTSITNHEGNYIGTINTGANSYTTVNNYSIIDTINSGKCSSLVVNNYNKDKDPVSDEYVIGINKITGELNSKIKVFNYGGIGEIHTGAYSENEIWNLNDKANDKAYVNWLETGLNNSTYHNGNIVLASGNGRVNEDIKYSIPVKYVFSDGTTYDNIVKITPDSQNSKNFIIVEKNGTKHVITKDMKEQGYKVFEKRTYGEALIHETAPTGKYYDKYIKDYRRKKLDTLINNVEKLEELSLAYYGYVDRNSVIKVIRRKYDGAKWDVTAGPIDEKFIKYIKENNSKLLEFFSDNGSGANLIDPGTGENIDFQHLMASLNAICYNPPPSPGYNYSLFADLASWAGDLQQAIGDLQRYQKKYNISNNLNDLTKAAETIIAGKNSTFSINDMYADIDAYNIGIYLNNNPSKKLSEALNSYYSYDYTARYEYFVSNYGGIKNLQEGADRYTINASGKIKIDILNDNKISKITDNQLKALSAAFMNFIKKEAGY</sequence>
<gene>
    <name evidence="3" type="ORF">CTER_3815</name>
</gene>
<name>S0FMS5_RUMCE</name>
<dbReference type="Gene3D" id="2.180.10.10">
    <property type="entry name" value="RHS repeat-associated core"/>
    <property type="match status" value="6"/>
</dbReference>
<dbReference type="InterPro" id="IPR022385">
    <property type="entry name" value="Rhs_assc_core"/>
</dbReference>
<dbReference type="NCBIfam" id="TIGR03696">
    <property type="entry name" value="Rhs_assc_core"/>
    <property type="match status" value="1"/>
</dbReference>
<keyword evidence="1" id="KW-0677">Repeat</keyword>
<dbReference type="EMBL" id="AORV01000054">
    <property type="protein sequence ID" value="EMS70409.1"/>
    <property type="molecule type" value="Genomic_DNA"/>
</dbReference>
<dbReference type="PANTHER" id="PTHR32305:SF15">
    <property type="entry name" value="PROTEIN RHSA-RELATED"/>
    <property type="match status" value="1"/>
</dbReference>
<evidence type="ECO:0000259" key="2">
    <source>
        <dbReference type="Pfam" id="PF25023"/>
    </source>
</evidence>
<evidence type="ECO:0000313" key="4">
    <source>
        <dbReference type="Proteomes" id="UP000014155"/>
    </source>
</evidence>
<feature type="domain" description="Teneurin-like YD-shell" evidence="2">
    <location>
        <begin position="995"/>
        <end position="1257"/>
    </location>
</feature>
<reference evidence="3 4" key="1">
    <citation type="journal article" date="2013" name="Genome Announc.">
        <title>Draft Genome Sequence of the Cellulolytic, Mesophilic, Anaerobic Bacterium Clostridium termitidis Strain CT1112 (DSM 5398).</title>
        <authorList>
            <person name="Lal S."/>
            <person name="Ramachandran U."/>
            <person name="Zhang X."/>
            <person name="Munir R."/>
            <person name="Sparling R."/>
            <person name="Levin D.B."/>
        </authorList>
    </citation>
    <scope>NUCLEOTIDE SEQUENCE [LARGE SCALE GENOMIC DNA]</scope>
    <source>
        <strain evidence="3 4">CT1112</strain>
    </source>
</reference>
<dbReference type="InterPro" id="IPR006530">
    <property type="entry name" value="YD"/>
</dbReference>
<dbReference type="PANTHER" id="PTHR32305">
    <property type="match status" value="1"/>
</dbReference>
<dbReference type="Pfam" id="PF25023">
    <property type="entry name" value="TEN_YD-shell"/>
    <property type="match status" value="5"/>
</dbReference>
<dbReference type="InterPro" id="IPR050708">
    <property type="entry name" value="T6SS_VgrG/RHS"/>
</dbReference>
<dbReference type="eggNOG" id="COG2866">
    <property type="taxonomic scope" value="Bacteria"/>
</dbReference>
<comment type="caution">
    <text evidence="3">The sequence shown here is derived from an EMBL/GenBank/DDBJ whole genome shotgun (WGS) entry which is preliminary data.</text>
</comment>
<proteinExistence type="predicted"/>
<dbReference type="STRING" id="1195236.CTER_3815"/>
<feature type="domain" description="Teneurin-like YD-shell" evidence="2">
    <location>
        <begin position="2548"/>
        <end position="2816"/>
    </location>
</feature>
<dbReference type="eggNOG" id="COG3209">
    <property type="taxonomic scope" value="Bacteria"/>
</dbReference>
<feature type="domain" description="Teneurin-like YD-shell" evidence="2">
    <location>
        <begin position="1680"/>
        <end position="1869"/>
    </location>
</feature>
<keyword evidence="4" id="KW-1185">Reference proteome</keyword>
<evidence type="ECO:0000313" key="3">
    <source>
        <dbReference type="EMBL" id="EMS70409.1"/>
    </source>
</evidence>
<dbReference type="Pfam" id="PF05593">
    <property type="entry name" value="RHS_repeat"/>
    <property type="match status" value="2"/>
</dbReference>
<dbReference type="InterPro" id="IPR031325">
    <property type="entry name" value="RHS_repeat"/>
</dbReference>
<feature type="domain" description="Teneurin-like YD-shell" evidence="2">
    <location>
        <begin position="2382"/>
        <end position="2523"/>
    </location>
</feature>
<dbReference type="Gene3D" id="3.90.930.1">
    <property type="match status" value="1"/>
</dbReference>
<accession>S0FMS5</accession>
<dbReference type="InterPro" id="IPR056823">
    <property type="entry name" value="TEN-like_YD-shell"/>
</dbReference>
<feature type="domain" description="Teneurin-like YD-shell" evidence="2">
    <location>
        <begin position="2188"/>
        <end position="2367"/>
    </location>
</feature>
<evidence type="ECO:0000256" key="1">
    <source>
        <dbReference type="ARBA" id="ARBA00022737"/>
    </source>
</evidence>
<organism evidence="3 4">
    <name type="scientific">Ruminiclostridium cellobioparum subsp. termitidis CT1112</name>
    <dbReference type="NCBI Taxonomy" id="1195236"/>
    <lineage>
        <taxon>Bacteria</taxon>
        <taxon>Bacillati</taxon>
        <taxon>Bacillota</taxon>
        <taxon>Clostridia</taxon>
        <taxon>Eubacteriales</taxon>
        <taxon>Oscillospiraceae</taxon>
        <taxon>Ruminiclostridium</taxon>
    </lineage>
</organism>